<evidence type="ECO:0000313" key="1">
    <source>
        <dbReference type="EMBL" id="KAL3867522.1"/>
    </source>
</evidence>
<protein>
    <submittedName>
        <fullName evidence="1">Uncharacterized protein</fullName>
    </submittedName>
</protein>
<dbReference type="AlphaFoldDB" id="A0ABD3W0X6"/>
<dbReference type="Gene3D" id="2.60.40.10">
    <property type="entry name" value="Immunoglobulins"/>
    <property type="match status" value="1"/>
</dbReference>
<keyword evidence="2" id="KW-1185">Reference proteome</keyword>
<dbReference type="Proteomes" id="UP001634394">
    <property type="component" value="Unassembled WGS sequence"/>
</dbReference>
<accession>A0ABD3W0X6</accession>
<dbReference type="SUPFAM" id="SSF48726">
    <property type="entry name" value="Immunoglobulin"/>
    <property type="match status" value="1"/>
</dbReference>
<dbReference type="InterPro" id="IPR036179">
    <property type="entry name" value="Ig-like_dom_sf"/>
</dbReference>
<feature type="non-terminal residue" evidence="1">
    <location>
        <position position="131"/>
    </location>
</feature>
<dbReference type="InterPro" id="IPR013783">
    <property type="entry name" value="Ig-like_fold"/>
</dbReference>
<evidence type="ECO:0000313" key="2">
    <source>
        <dbReference type="Proteomes" id="UP001634394"/>
    </source>
</evidence>
<reference evidence="1 2" key="1">
    <citation type="submission" date="2024-11" db="EMBL/GenBank/DDBJ databases">
        <title>Chromosome-level genome assembly of the freshwater bivalve Anodonta woodiana.</title>
        <authorList>
            <person name="Chen X."/>
        </authorList>
    </citation>
    <scope>NUCLEOTIDE SEQUENCE [LARGE SCALE GENOMIC DNA]</scope>
    <source>
        <strain evidence="1">MN2024</strain>
        <tissue evidence="1">Gills</tissue>
    </source>
</reference>
<feature type="non-terminal residue" evidence="1">
    <location>
        <position position="1"/>
    </location>
</feature>
<organism evidence="1 2">
    <name type="scientific">Sinanodonta woodiana</name>
    <name type="common">Chinese pond mussel</name>
    <name type="synonym">Anodonta woodiana</name>
    <dbReference type="NCBI Taxonomy" id="1069815"/>
    <lineage>
        <taxon>Eukaryota</taxon>
        <taxon>Metazoa</taxon>
        <taxon>Spiralia</taxon>
        <taxon>Lophotrochozoa</taxon>
        <taxon>Mollusca</taxon>
        <taxon>Bivalvia</taxon>
        <taxon>Autobranchia</taxon>
        <taxon>Heteroconchia</taxon>
        <taxon>Palaeoheterodonta</taxon>
        <taxon>Unionida</taxon>
        <taxon>Unionoidea</taxon>
        <taxon>Unionidae</taxon>
        <taxon>Unioninae</taxon>
        <taxon>Sinanodonta</taxon>
    </lineage>
</organism>
<dbReference type="EMBL" id="JBJQND010000009">
    <property type="protein sequence ID" value="KAL3867522.1"/>
    <property type="molecule type" value="Genomic_DNA"/>
</dbReference>
<proteinExistence type="predicted"/>
<gene>
    <name evidence="1" type="ORF">ACJMK2_044719</name>
</gene>
<comment type="caution">
    <text evidence="1">The sequence shown here is derived from an EMBL/GenBank/DDBJ whole genome shotgun (WGS) entry which is preliminary data.</text>
</comment>
<name>A0ABD3W0X6_SINWO</name>
<sequence>ISLWKKGDDPVYNHLTYGKHELHAYMERAHTALYFRIMNLEEDDYGLYTCESSNILGYDSKSMILYEYVDPTTRGPLKTRFTERNTKVTAPIVAIHNKIKSEDKEFQYQTTYDTYTVWQGSNFKAQSIIDT</sequence>